<dbReference type="InterPro" id="IPR000219">
    <property type="entry name" value="DH_dom"/>
</dbReference>
<dbReference type="EMBL" id="VWZR01009930">
    <property type="protein sequence ID" value="NXH72588.1"/>
    <property type="molecule type" value="Genomic_DNA"/>
</dbReference>
<dbReference type="InterPro" id="IPR035899">
    <property type="entry name" value="DBL_dom_sf"/>
</dbReference>
<evidence type="ECO:0000259" key="4">
    <source>
        <dbReference type="PROSITE" id="PS50003"/>
    </source>
</evidence>
<protein>
    <submittedName>
        <fullName evidence="6">PKHG1 protein</fullName>
    </submittedName>
</protein>
<feature type="compositionally biased region" description="Low complexity" evidence="3">
    <location>
        <begin position="1144"/>
        <end position="1156"/>
    </location>
</feature>
<feature type="region of interest" description="Disordered" evidence="3">
    <location>
        <begin position="1308"/>
        <end position="1351"/>
    </location>
</feature>
<keyword evidence="7" id="KW-1185">Reference proteome</keyword>
<feature type="compositionally biased region" description="Basic and acidic residues" evidence="3">
    <location>
        <begin position="699"/>
        <end position="723"/>
    </location>
</feature>
<feature type="compositionally biased region" description="Basic and acidic residues" evidence="3">
    <location>
        <begin position="648"/>
        <end position="662"/>
    </location>
</feature>
<reference evidence="6 7" key="1">
    <citation type="submission" date="2019-09" db="EMBL/GenBank/DDBJ databases">
        <title>Bird 10,000 Genomes (B10K) Project - Family phase.</title>
        <authorList>
            <person name="Zhang G."/>
        </authorList>
    </citation>
    <scope>NUCLEOTIDE SEQUENCE [LARGE SCALE GENOMIC DNA]</scope>
    <source>
        <strain evidence="6">B10K-DU-001-32</strain>
        <tissue evidence="6">Muscle</tissue>
    </source>
</reference>
<evidence type="ECO:0000256" key="2">
    <source>
        <dbReference type="ARBA" id="ARBA00022658"/>
    </source>
</evidence>
<feature type="region of interest" description="Disordered" evidence="3">
    <location>
        <begin position="1"/>
        <end position="29"/>
    </location>
</feature>
<feature type="region of interest" description="Disordered" evidence="3">
    <location>
        <begin position="1078"/>
        <end position="1108"/>
    </location>
</feature>
<sequence length="1424" mass="160759">MDLSDSDRPVSFSSTSSSASSRDSHCSFGSRMTLVSNSHLGLFNQDKETGAIKLELVPARRFSSNKPRKNSPSEQEDPEESLEKRLSTPRKAEPKGASKNCAMSLVTEPTSPKLLYVDRVVQEILETERMYVQDLKSIVKDYLDCITDQTKLSLGTEERSALFGNIRDIYHFNSELLQDLENCENDPVAIADCFVSKSEDFHIYTQYCTNYPRSVAVLTECMRNKALAKFFRERQEALQHSLPLGSYLLKPVQRILKYHLLLHEIENHLDKDTEGYDVVLDAIDTMQRVAWHINDMKRKHEHAIRLQEIQSLLTNWKGPDLTSYGELVLEGTFRIQRAKNERTLFLFDKLLLITKKRDEMFAYKAHILCGNLMLVEVIPKEPLSFSVFHYKNPKMQHTVQAKSQQDKRLWILHLKRLILENHPAKIPAKAKQAILEMDAIHHPGFHYSPEGEMKSSYQPKEGTAPHRVRRKSEPSSRVHKVLKSNGDRLMLPAYFKSPQSSKDPSDEESTQLNTDLPFSCTARQPQSPRQFSTPQSNSLIMNILGGSTSVRNIWTDHQIRQALFPSRRPPYENEDDEDDYQMFVPSVSTSNASSAVGGERRGSSGRPCSWHLGVVHQNGTSSPTRHKIVRRASSAGESNTCPASARYKMGERSSRREVKRAEVSSMNAYPESSEELTIDDIEHVYDNISYEDLKLMGLTRREETDRGPQRSARDSLYEAENKSSLDSPSKKRTANQNRASIRASRDEILLNREAPNSSLDELRIIEDNIYDTIVLPETPLLNFKCDPLKCSKRRSFLGLEKDFACCDNLRQFVSEESLQFSEDESPYHRVPVDNDYLSLVDSSSNSDSLSHKSAADKLSEEVDEIWNDLENYIKKNEEKTRDRLLAAFPVCKDDMQERLHAGSTPELCKDVEYSLSTLSLPETPIFPKTVKPRAATLSEANLRLEDTTPCKENSFMSLNRSSFSSEVPFVDSPYESANSVLSNVHTEGMENDLAVVDKTKNRVFMMARQYSQKIKKANQLLKVKSPEQEQPASKQKLKHKDLAAILEEKKQGGPAIGARIAEYSQLYDQIVFRESSPKVQKEAWATPQEPSAGRFSTPVAVSPPRSQAASECSRAEDWLLHSTYSNGELADFSPWPESQDPKSKSSSTEAGTKSSSRQLPSAGSVPSLQISNRLHAPAQRWSAIISQPNKENLHQDHIYNSLGRRVSNVKPQAYSRSQSSSSIVVNRSGESIVYPNETDKKKLHSNRNFRFNSSHQTPGIASGCTGPDTRKQIPENCSGMILQDSQKVLRVNRASPLTAQMATQNYFSNFKDSEEGEGDDDDYVEIKSEDEGSDLETSRNQTRKLDPKLRNADAAPSETLCGKTITCTPAKSASSKHALTPYLTAYSDSDKLNDYLWRVPSPNQQNIVQSLREKFQCLSSSSFA</sequence>
<dbReference type="SMART" id="SM00233">
    <property type="entry name" value="PH"/>
    <property type="match status" value="1"/>
</dbReference>
<feature type="region of interest" description="Disordered" evidence="3">
    <location>
        <begin position="1130"/>
        <end position="1165"/>
    </location>
</feature>
<dbReference type="CDD" id="cd00160">
    <property type="entry name" value="RhoGEF"/>
    <property type="match status" value="1"/>
</dbReference>
<dbReference type="Pfam" id="PF00621">
    <property type="entry name" value="RhoGEF"/>
    <property type="match status" value="1"/>
</dbReference>
<feature type="compositionally biased region" description="Acidic residues" evidence="3">
    <location>
        <begin position="1314"/>
        <end position="1323"/>
    </location>
</feature>
<dbReference type="PANTHER" id="PTHR45924">
    <property type="entry name" value="FI17866P1"/>
    <property type="match status" value="1"/>
</dbReference>
<name>A0A7K9MDB3_OCETE</name>
<feature type="region of interest" description="Disordered" evidence="3">
    <location>
        <begin position="589"/>
        <end position="608"/>
    </location>
</feature>
<dbReference type="GO" id="GO:0005829">
    <property type="term" value="C:cytosol"/>
    <property type="evidence" value="ECO:0007669"/>
    <property type="project" value="UniProtKB-ARBA"/>
</dbReference>
<dbReference type="PROSITE" id="PS50010">
    <property type="entry name" value="DH_2"/>
    <property type="match status" value="1"/>
</dbReference>
<dbReference type="InterPro" id="IPR055251">
    <property type="entry name" value="SOS1_NGEF_PH"/>
</dbReference>
<evidence type="ECO:0000256" key="3">
    <source>
        <dbReference type="SAM" id="MobiDB-lite"/>
    </source>
</evidence>
<gene>
    <name evidence="6" type="primary">Plekhg1</name>
    <name evidence="6" type="ORF">HYDTET_R04154</name>
</gene>
<feature type="compositionally biased region" description="Low complexity" evidence="3">
    <location>
        <begin position="9"/>
        <end position="21"/>
    </location>
</feature>
<dbReference type="FunFam" id="1.20.900.10:FF:000019">
    <property type="entry name" value="Pleckstrin homology domain-containing family G member 1"/>
    <property type="match status" value="1"/>
</dbReference>
<dbReference type="GO" id="GO:0031267">
    <property type="term" value="F:small GTPase binding"/>
    <property type="evidence" value="ECO:0007669"/>
    <property type="project" value="TreeGrafter"/>
</dbReference>
<keyword evidence="2" id="KW-0344">Guanine-nucleotide releasing factor</keyword>
<feature type="domain" description="DH" evidence="5">
    <location>
        <begin position="116"/>
        <end position="296"/>
    </location>
</feature>
<feature type="non-terminal residue" evidence="6">
    <location>
        <position position="1"/>
    </location>
</feature>
<feature type="region of interest" description="Disordered" evidence="3">
    <location>
        <begin position="631"/>
        <end position="666"/>
    </location>
</feature>
<feature type="compositionally biased region" description="Polar residues" evidence="3">
    <location>
        <begin position="62"/>
        <end position="73"/>
    </location>
</feature>
<feature type="domain" description="PH" evidence="4">
    <location>
        <begin position="320"/>
        <end position="419"/>
    </location>
</feature>
<feature type="non-terminal residue" evidence="6">
    <location>
        <position position="1424"/>
    </location>
</feature>
<feature type="compositionally biased region" description="Basic and acidic residues" evidence="3">
    <location>
        <begin position="81"/>
        <end position="96"/>
    </location>
</feature>
<comment type="caution">
    <text evidence="6">The sequence shown here is derived from an EMBL/GenBank/DDBJ whole genome shotgun (WGS) entry which is preliminary data.</text>
</comment>
<dbReference type="InterPro" id="IPR001849">
    <property type="entry name" value="PH_domain"/>
</dbReference>
<evidence type="ECO:0000259" key="5">
    <source>
        <dbReference type="PROSITE" id="PS50010"/>
    </source>
</evidence>
<organism evidence="6 7">
    <name type="scientific">Oceanodroma tethys</name>
    <name type="common">Wedge-rumped storm-petrel</name>
    <name type="synonym">Hydrobates tethys</name>
    <dbReference type="NCBI Taxonomy" id="79633"/>
    <lineage>
        <taxon>Eukaryota</taxon>
        <taxon>Metazoa</taxon>
        <taxon>Chordata</taxon>
        <taxon>Craniata</taxon>
        <taxon>Vertebrata</taxon>
        <taxon>Euteleostomi</taxon>
        <taxon>Archelosauria</taxon>
        <taxon>Archosauria</taxon>
        <taxon>Dinosauria</taxon>
        <taxon>Saurischia</taxon>
        <taxon>Theropoda</taxon>
        <taxon>Coelurosauria</taxon>
        <taxon>Aves</taxon>
        <taxon>Neognathae</taxon>
        <taxon>Neoaves</taxon>
        <taxon>Aequornithes</taxon>
        <taxon>Procellariiformes</taxon>
        <taxon>Hydrobatidae</taxon>
        <taxon>Oceanodroma</taxon>
    </lineage>
</organism>
<dbReference type="FunFam" id="2.30.29.30:FF:000132">
    <property type="entry name" value="pleckstrin homology domain-containing family G member 2"/>
    <property type="match status" value="1"/>
</dbReference>
<feature type="region of interest" description="Disordered" evidence="3">
    <location>
        <begin position="699"/>
        <end position="738"/>
    </location>
</feature>
<evidence type="ECO:0000256" key="1">
    <source>
        <dbReference type="ARBA" id="ARBA00022553"/>
    </source>
</evidence>
<dbReference type="Proteomes" id="UP000527232">
    <property type="component" value="Unassembled WGS sequence"/>
</dbReference>
<dbReference type="PROSITE" id="PS50003">
    <property type="entry name" value="PH_DOMAIN"/>
    <property type="match status" value="1"/>
</dbReference>
<dbReference type="SMART" id="SM00325">
    <property type="entry name" value="RhoGEF"/>
    <property type="match status" value="1"/>
</dbReference>
<dbReference type="PANTHER" id="PTHR45924:SF1">
    <property type="entry name" value="PLECKSTRIN HOMOLOGY DOMAIN-CONTAINING FAMILY G MEMBER 1"/>
    <property type="match status" value="1"/>
</dbReference>
<dbReference type="CDD" id="cd13243">
    <property type="entry name" value="PH_PLEKHG1_G2_G3"/>
    <property type="match status" value="1"/>
</dbReference>
<dbReference type="Gene3D" id="1.20.900.10">
    <property type="entry name" value="Dbl homology (DH) domain"/>
    <property type="match status" value="1"/>
</dbReference>
<dbReference type="Gene3D" id="2.30.29.30">
    <property type="entry name" value="Pleckstrin-homology domain (PH domain)/Phosphotyrosine-binding domain (PTB)"/>
    <property type="match status" value="1"/>
</dbReference>
<evidence type="ECO:0000313" key="6">
    <source>
        <dbReference type="EMBL" id="NXH72588.1"/>
    </source>
</evidence>
<proteinExistence type="predicted"/>
<keyword evidence="1" id="KW-0597">Phosphoprotein</keyword>
<feature type="region of interest" description="Disordered" evidence="3">
    <location>
        <begin position="55"/>
        <end position="100"/>
    </location>
</feature>
<dbReference type="InterPro" id="IPR011993">
    <property type="entry name" value="PH-like_dom_sf"/>
</dbReference>
<feature type="region of interest" description="Disordered" evidence="3">
    <location>
        <begin position="445"/>
        <end position="513"/>
    </location>
</feature>
<dbReference type="OrthoDB" id="1594986at2759"/>
<dbReference type="GO" id="GO:0005085">
    <property type="term" value="F:guanyl-nucleotide exchange factor activity"/>
    <property type="evidence" value="ECO:0007669"/>
    <property type="project" value="UniProtKB-KW"/>
</dbReference>
<dbReference type="InterPro" id="IPR043324">
    <property type="entry name" value="PH_PLEKHG1_G2_G3"/>
</dbReference>
<accession>A0A7K9MDB3</accession>
<evidence type="ECO:0000313" key="7">
    <source>
        <dbReference type="Proteomes" id="UP000527232"/>
    </source>
</evidence>
<dbReference type="Pfam" id="PF22697">
    <property type="entry name" value="SOS1_NGEF_PH"/>
    <property type="match status" value="1"/>
</dbReference>
<dbReference type="SUPFAM" id="SSF48065">
    <property type="entry name" value="DBL homology domain (DH-domain)"/>
    <property type="match status" value="1"/>
</dbReference>
<dbReference type="SUPFAM" id="SSF50729">
    <property type="entry name" value="PH domain-like"/>
    <property type="match status" value="1"/>
</dbReference>